<organism evidence="2 3">
    <name type="scientific">Fusobacterium necrophorum</name>
    <dbReference type="NCBI Taxonomy" id="859"/>
    <lineage>
        <taxon>Bacteria</taxon>
        <taxon>Fusobacteriati</taxon>
        <taxon>Fusobacteriota</taxon>
        <taxon>Fusobacteriia</taxon>
        <taxon>Fusobacteriales</taxon>
        <taxon>Fusobacteriaceae</taxon>
        <taxon>Fusobacterium</taxon>
    </lineage>
</organism>
<evidence type="ECO:0000313" key="3">
    <source>
        <dbReference type="Proteomes" id="UP001173223"/>
    </source>
</evidence>
<comment type="caution">
    <text evidence="2">The sequence shown here is derived from an EMBL/GenBank/DDBJ whole genome shotgun (WGS) entry which is preliminary data.</text>
</comment>
<name>A0AAW6WER3_9FUSO</name>
<keyword evidence="3" id="KW-1185">Reference proteome</keyword>
<evidence type="ECO:0000313" key="2">
    <source>
        <dbReference type="EMBL" id="MDK4512895.1"/>
    </source>
</evidence>
<reference evidence="2" key="1">
    <citation type="journal article" date="2022" name="Gene">
        <title>A genome-led study on the pathogenesis of Fusobacterium necrophorum infections.</title>
        <authorList>
            <person name="Thapa G."/>
            <person name="Jayal A."/>
            <person name="Sikazwe E."/>
            <person name="Perry T."/>
            <person name="Mohammed Al Balushi A."/>
            <person name="Livingstone P."/>
        </authorList>
    </citation>
    <scope>NUCLEOTIDE SEQUENCE</scope>
    <source>
        <strain evidence="2">BRON_8</strain>
    </source>
</reference>
<proteinExistence type="predicted"/>
<dbReference type="InterPro" id="IPR001387">
    <property type="entry name" value="Cro/C1-type_HTH"/>
</dbReference>
<dbReference type="SMART" id="SM00530">
    <property type="entry name" value="HTH_XRE"/>
    <property type="match status" value="1"/>
</dbReference>
<protein>
    <submittedName>
        <fullName evidence="2">Helix-turn-helix domain-containing protein</fullName>
    </submittedName>
</protein>
<dbReference type="Gene3D" id="1.10.260.40">
    <property type="entry name" value="lambda repressor-like DNA-binding domains"/>
    <property type="match status" value="1"/>
</dbReference>
<sequence length="167" mass="19670">MDIEKISKNLRKKYKMTQKDLAKILGISHQTISLLERGKYYPSKKIIDSFIKNFPLEFTEKKAPEFKLEQFEKEILETYELLRESKNPYTAIASFRRVLIDLNQSISESSIIINTLQGNSNFRETIPRIKRPIKTTLKYLETITNQLKDIIDSDYLQIEEDDIDGFK</sequence>
<evidence type="ECO:0000259" key="1">
    <source>
        <dbReference type="PROSITE" id="PS50943"/>
    </source>
</evidence>
<feature type="domain" description="HTH cro/C1-type" evidence="1">
    <location>
        <begin position="8"/>
        <end position="61"/>
    </location>
</feature>
<reference evidence="2" key="2">
    <citation type="submission" date="2022-04" db="EMBL/GenBank/DDBJ databases">
        <authorList>
            <person name="Livingstone P.G."/>
        </authorList>
    </citation>
    <scope>NUCLEOTIDE SEQUENCE</scope>
    <source>
        <strain evidence="2">BRON_8</strain>
    </source>
</reference>
<dbReference type="RefSeq" id="WP_285049387.1">
    <property type="nucleotide sequence ID" value="NZ_JAMGTK010000028.1"/>
</dbReference>
<dbReference type="PROSITE" id="PS50943">
    <property type="entry name" value="HTH_CROC1"/>
    <property type="match status" value="1"/>
</dbReference>
<dbReference type="AlphaFoldDB" id="A0AAW6WER3"/>
<dbReference type="CDD" id="cd00093">
    <property type="entry name" value="HTH_XRE"/>
    <property type="match status" value="1"/>
</dbReference>
<dbReference type="InterPro" id="IPR010982">
    <property type="entry name" value="Lambda_DNA-bd_dom_sf"/>
</dbReference>
<accession>A0AAW6WER3</accession>
<dbReference type="Pfam" id="PF01381">
    <property type="entry name" value="HTH_3"/>
    <property type="match status" value="1"/>
</dbReference>
<dbReference type="SUPFAM" id="SSF47413">
    <property type="entry name" value="lambda repressor-like DNA-binding domains"/>
    <property type="match status" value="1"/>
</dbReference>
<dbReference type="GO" id="GO:0003677">
    <property type="term" value="F:DNA binding"/>
    <property type="evidence" value="ECO:0007669"/>
    <property type="project" value="InterPro"/>
</dbReference>
<gene>
    <name evidence="2" type="ORF">MWG07_11610</name>
</gene>
<dbReference type="Proteomes" id="UP001173223">
    <property type="component" value="Unassembled WGS sequence"/>
</dbReference>
<dbReference type="EMBL" id="JAMGTK010000028">
    <property type="protein sequence ID" value="MDK4512895.1"/>
    <property type="molecule type" value="Genomic_DNA"/>
</dbReference>